<protein>
    <submittedName>
        <fullName evidence="2">Uncharacterized protein</fullName>
    </submittedName>
</protein>
<reference evidence="2 3" key="1">
    <citation type="submission" date="2015-07" db="EMBL/GenBank/DDBJ databases">
        <title>Genome analysis of myxobacterium Chondromyces crocatus Cm c5 reveals a high potential for natural compound synthesis and the genetic basis for the loss of fruiting body formation.</title>
        <authorList>
            <person name="Zaburannyi N."/>
            <person name="Bunk B."/>
            <person name="Maier J."/>
            <person name="Overmann J."/>
            <person name="Mueller R."/>
        </authorList>
    </citation>
    <scope>NUCLEOTIDE SEQUENCE [LARGE SCALE GENOMIC DNA]</scope>
    <source>
        <strain evidence="2 3">Cm c5</strain>
    </source>
</reference>
<keyword evidence="1" id="KW-0472">Membrane</keyword>
<keyword evidence="1" id="KW-1133">Transmembrane helix</keyword>
<name>A0A0K1ESH7_CHOCO</name>
<dbReference type="KEGG" id="ccro:CMC5_078270"/>
<keyword evidence="1" id="KW-0812">Transmembrane</keyword>
<dbReference type="Proteomes" id="UP000067626">
    <property type="component" value="Chromosome"/>
</dbReference>
<gene>
    <name evidence="2" type="ORF">CMC5_078270</name>
</gene>
<dbReference type="RefSeq" id="WP_156339183.1">
    <property type="nucleotide sequence ID" value="NZ_CP012159.1"/>
</dbReference>
<proteinExistence type="predicted"/>
<dbReference type="EMBL" id="CP012159">
    <property type="protein sequence ID" value="AKT43592.1"/>
    <property type="molecule type" value="Genomic_DNA"/>
</dbReference>
<keyword evidence="3" id="KW-1185">Reference proteome</keyword>
<feature type="transmembrane region" description="Helical" evidence="1">
    <location>
        <begin position="87"/>
        <end position="108"/>
    </location>
</feature>
<dbReference type="AlphaFoldDB" id="A0A0K1ESH7"/>
<feature type="transmembrane region" description="Helical" evidence="1">
    <location>
        <begin position="114"/>
        <end position="135"/>
    </location>
</feature>
<organism evidence="2 3">
    <name type="scientific">Chondromyces crocatus</name>
    <dbReference type="NCBI Taxonomy" id="52"/>
    <lineage>
        <taxon>Bacteria</taxon>
        <taxon>Pseudomonadati</taxon>
        <taxon>Myxococcota</taxon>
        <taxon>Polyangia</taxon>
        <taxon>Polyangiales</taxon>
        <taxon>Polyangiaceae</taxon>
        <taxon>Chondromyces</taxon>
    </lineage>
</organism>
<evidence type="ECO:0000313" key="3">
    <source>
        <dbReference type="Proteomes" id="UP000067626"/>
    </source>
</evidence>
<sequence>MAPHALPPIELLRPVQEELLEVARSVVEGDEEVSPSLLSSLAGEHAEAGVYLRRGSREGAVIYVRWSDLTPEEVEIKVAPLSHAQVVLTWVALGGSLALGLVVASQLSVEDGRLALVVGLVIGVTLGVGLILALAKSGVGSSAASRSMAARLSRGVEAWRVRRMEGLPAGKKERRARARSAAAGS</sequence>
<evidence type="ECO:0000313" key="2">
    <source>
        <dbReference type="EMBL" id="AKT43592.1"/>
    </source>
</evidence>
<evidence type="ECO:0000256" key="1">
    <source>
        <dbReference type="SAM" id="Phobius"/>
    </source>
</evidence>
<accession>A0A0K1ESH7</accession>